<dbReference type="EMBL" id="JAPDNS010000002">
    <property type="protein sequence ID" value="MCW3487404.1"/>
    <property type="molecule type" value="Genomic_DNA"/>
</dbReference>
<keyword evidence="2" id="KW-1185">Reference proteome</keyword>
<dbReference type="SUPFAM" id="SSF49478">
    <property type="entry name" value="Cna protein B-type domain"/>
    <property type="match status" value="1"/>
</dbReference>
<organism evidence="1 2">
    <name type="scientific">Chitinophaga nivalis</name>
    <dbReference type="NCBI Taxonomy" id="2991709"/>
    <lineage>
        <taxon>Bacteria</taxon>
        <taxon>Pseudomonadati</taxon>
        <taxon>Bacteroidota</taxon>
        <taxon>Chitinophagia</taxon>
        <taxon>Chitinophagales</taxon>
        <taxon>Chitinophagaceae</taxon>
        <taxon>Chitinophaga</taxon>
    </lineage>
</organism>
<reference evidence="1 2" key="1">
    <citation type="submission" date="2022-10" db="EMBL/GenBank/DDBJ databases">
        <title>Chitinophaga nivalis PC15 sp. nov., isolated from Pyeongchang county, South Korea.</title>
        <authorList>
            <person name="Trinh H.N."/>
        </authorList>
    </citation>
    <scope>NUCLEOTIDE SEQUENCE [LARGE SCALE GENOMIC DNA]</scope>
    <source>
        <strain evidence="1 2">PC14</strain>
    </source>
</reference>
<dbReference type="Pfam" id="PF16215">
    <property type="entry name" value="DUF4876"/>
    <property type="match status" value="1"/>
</dbReference>
<name>A0ABT3IUM6_9BACT</name>
<dbReference type="RefSeq" id="WP_264734214.1">
    <property type="nucleotide sequence ID" value="NZ_JAPDNR010000001.1"/>
</dbReference>
<protein>
    <submittedName>
        <fullName evidence="1">DUF4876 domain-containing protein</fullName>
    </submittedName>
</protein>
<evidence type="ECO:0000313" key="2">
    <source>
        <dbReference type="Proteomes" id="UP001207742"/>
    </source>
</evidence>
<sequence length="447" mass="48835">MRLLQLFLLAGIVGLVASCKKDQGADVQPVSLQVQVQYDAETQPYGFEVANAKVKIVNVSNREEYTGVANAAGVVVFNSLYPGSYDIVATQEIAAAVYKEKTGIAVENSVTFNVSLTSQRLVADLKVDLQLKAARVGDWMIKQVYYAGSDTKKGAVQRDQFIELYNNSNKVLYADSLYFGLVEGVNTPLATLDQTKGFYLPSGQWNWLKSIGMSDAGANTNYVYMASVYRVPSNAAGNRFPVQPGASFIIAQTALNHKTPFVDINGKPYSVQDPSLTVDLSQADLEIYLGNQPGINPLATDLDMPAPNADVIDRGGHRDFVIDNNGRDGVVIFRTAETHVSWKKYPSPDEKTVTAETRKFNQIPVSWVIDGIGLQQAVPSKKMPKRMIDAVDASETFVPAGSYSSQSLIRKTAKVVNGRRTLQDTNNSANDFGFLDRADASKKAFKD</sequence>
<evidence type="ECO:0000313" key="1">
    <source>
        <dbReference type="EMBL" id="MCW3487404.1"/>
    </source>
</evidence>
<accession>A0ABT3IUM6</accession>
<dbReference type="Proteomes" id="UP001207742">
    <property type="component" value="Unassembled WGS sequence"/>
</dbReference>
<dbReference type="PROSITE" id="PS51257">
    <property type="entry name" value="PROKAR_LIPOPROTEIN"/>
    <property type="match status" value="1"/>
</dbReference>
<comment type="caution">
    <text evidence="1">The sequence shown here is derived from an EMBL/GenBank/DDBJ whole genome shotgun (WGS) entry which is preliminary data.</text>
</comment>
<dbReference type="InterPro" id="IPR032627">
    <property type="entry name" value="DUF4876"/>
</dbReference>
<gene>
    <name evidence="1" type="ORF">OL497_26140</name>
</gene>
<proteinExistence type="predicted"/>